<proteinExistence type="predicted"/>
<accession>A0AAV4ZFN8</accession>
<evidence type="ECO:0000256" key="2">
    <source>
        <dbReference type="SAM" id="SignalP"/>
    </source>
</evidence>
<dbReference type="EMBL" id="BPQO01000002">
    <property type="protein sequence ID" value="GJD87231.1"/>
    <property type="molecule type" value="Genomic_DNA"/>
</dbReference>
<gene>
    <name evidence="3" type="ORF">BHAOGJBA_0731</name>
</gene>
<feature type="region of interest" description="Disordered" evidence="1">
    <location>
        <begin position="154"/>
        <end position="191"/>
    </location>
</feature>
<dbReference type="RefSeq" id="WP_238229484.1">
    <property type="nucleotide sequence ID" value="NZ_BPQO01000002.1"/>
</dbReference>
<feature type="chain" id="PRO_5043752836" evidence="2">
    <location>
        <begin position="21"/>
        <end position="191"/>
    </location>
</feature>
<keyword evidence="2" id="KW-0732">Signal</keyword>
<feature type="signal peptide" evidence="2">
    <location>
        <begin position="1"/>
        <end position="20"/>
    </location>
</feature>
<sequence>MRSFARFIAAVMKAAMAAMAAAPRMVWDGARWVARAVTAPPSGVAAAQAEAMAEIEAAAQEDVAAQAKPVAAPADVQTAWGRAAVAHLAPLPGQTPAATACLDDAARRYLDRLSPEQALKLASLEPRHVGAHLLGDRPLAALPRPLTMAEWRKEEAERLAAAAKPRPRPDAEPQRGRRDASHRPSPAFAAA</sequence>
<comment type="caution">
    <text evidence="3">The sequence shown here is derived from an EMBL/GenBank/DDBJ whole genome shotgun (WGS) entry which is preliminary data.</text>
</comment>
<organism evidence="3 4">
    <name type="scientific">Methylobacterium hispanicum</name>
    <dbReference type="NCBI Taxonomy" id="270350"/>
    <lineage>
        <taxon>Bacteria</taxon>
        <taxon>Pseudomonadati</taxon>
        <taxon>Pseudomonadota</taxon>
        <taxon>Alphaproteobacteria</taxon>
        <taxon>Hyphomicrobiales</taxon>
        <taxon>Methylobacteriaceae</taxon>
        <taxon>Methylobacterium</taxon>
    </lineage>
</organism>
<keyword evidence="4" id="KW-1185">Reference proteome</keyword>
<protein>
    <submittedName>
        <fullName evidence="3">Uncharacterized protein</fullName>
    </submittedName>
</protein>
<evidence type="ECO:0000313" key="3">
    <source>
        <dbReference type="EMBL" id="GJD87231.1"/>
    </source>
</evidence>
<dbReference type="AlphaFoldDB" id="A0AAV4ZFN8"/>
<reference evidence="3" key="1">
    <citation type="journal article" date="2016" name="Front. Microbiol.">
        <title>Genome Sequence of the Piezophilic, Mesophilic Sulfate-Reducing Bacterium Desulfovibrio indicus J2T.</title>
        <authorList>
            <person name="Cao J."/>
            <person name="Maignien L."/>
            <person name="Shao Z."/>
            <person name="Alain K."/>
            <person name="Jebbar M."/>
        </authorList>
    </citation>
    <scope>NUCLEOTIDE SEQUENCE</scope>
    <source>
        <strain evidence="3">DSM 16372</strain>
    </source>
</reference>
<evidence type="ECO:0000256" key="1">
    <source>
        <dbReference type="SAM" id="MobiDB-lite"/>
    </source>
</evidence>
<feature type="compositionally biased region" description="Basic and acidic residues" evidence="1">
    <location>
        <begin position="167"/>
        <end position="182"/>
    </location>
</feature>
<dbReference type="Proteomes" id="UP001055247">
    <property type="component" value="Unassembled WGS sequence"/>
</dbReference>
<name>A0AAV4ZFN8_9HYPH</name>
<reference evidence="3" key="2">
    <citation type="submission" date="2021-08" db="EMBL/GenBank/DDBJ databases">
        <authorList>
            <person name="Tani A."/>
            <person name="Ola A."/>
            <person name="Ogura Y."/>
            <person name="Katsura K."/>
            <person name="Hayashi T."/>
        </authorList>
    </citation>
    <scope>NUCLEOTIDE SEQUENCE</scope>
    <source>
        <strain evidence="3">DSM 16372</strain>
    </source>
</reference>
<evidence type="ECO:0000313" key="4">
    <source>
        <dbReference type="Proteomes" id="UP001055247"/>
    </source>
</evidence>